<feature type="non-terminal residue" evidence="1">
    <location>
        <position position="87"/>
    </location>
</feature>
<sequence>MARRQDEDEDEDDEKPIYEQRARLDQVLQFFDFEFEKYSGYFEDPQRLEHFRVEYYNCVNAVEFQDELIAQLVEALLALRSQLRSGS</sequence>
<evidence type="ECO:0000313" key="1">
    <source>
        <dbReference type="EMBL" id="CAE8741437.1"/>
    </source>
</evidence>
<gene>
    <name evidence="1" type="ORF">PGLA2088_LOCUS50462</name>
</gene>
<reference evidence="1" key="1">
    <citation type="submission" date="2021-02" db="EMBL/GenBank/DDBJ databases">
        <authorList>
            <person name="Dougan E. K."/>
            <person name="Rhodes N."/>
            <person name="Thang M."/>
            <person name="Chan C."/>
        </authorList>
    </citation>
    <scope>NUCLEOTIDE SEQUENCE</scope>
</reference>
<accession>A0A813LTU9</accession>
<dbReference type="EMBL" id="CAJNNW010037385">
    <property type="protein sequence ID" value="CAE8741437.1"/>
    <property type="molecule type" value="Genomic_DNA"/>
</dbReference>
<dbReference type="AlphaFoldDB" id="A0A813LTU9"/>
<organism evidence="1 2">
    <name type="scientific">Polarella glacialis</name>
    <name type="common">Dinoflagellate</name>
    <dbReference type="NCBI Taxonomy" id="89957"/>
    <lineage>
        <taxon>Eukaryota</taxon>
        <taxon>Sar</taxon>
        <taxon>Alveolata</taxon>
        <taxon>Dinophyceae</taxon>
        <taxon>Suessiales</taxon>
        <taxon>Suessiaceae</taxon>
        <taxon>Polarella</taxon>
    </lineage>
</organism>
<dbReference type="Proteomes" id="UP000626109">
    <property type="component" value="Unassembled WGS sequence"/>
</dbReference>
<evidence type="ECO:0000313" key="2">
    <source>
        <dbReference type="Proteomes" id="UP000626109"/>
    </source>
</evidence>
<proteinExistence type="predicted"/>
<protein>
    <submittedName>
        <fullName evidence="1">Uncharacterized protein</fullName>
    </submittedName>
</protein>
<name>A0A813LTU9_POLGL</name>
<comment type="caution">
    <text evidence="1">The sequence shown here is derived from an EMBL/GenBank/DDBJ whole genome shotgun (WGS) entry which is preliminary data.</text>
</comment>